<dbReference type="Pfam" id="PF06114">
    <property type="entry name" value="Peptidase_M78"/>
    <property type="match status" value="1"/>
</dbReference>
<reference evidence="2 3" key="1">
    <citation type="submission" date="2012-04" db="EMBL/GenBank/DDBJ databases">
        <authorList>
            <person name="Weinstock G."/>
            <person name="Sodergren E."/>
            <person name="Lobos E.A."/>
            <person name="Fulton L."/>
            <person name="Fulton R."/>
            <person name="Courtney L."/>
            <person name="Fronick C."/>
            <person name="O'Laughlin M."/>
            <person name="Godfrey J."/>
            <person name="Wilson R.M."/>
            <person name="Miner T."/>
            <person name="Farmer C."/>
            <person name="Delehaunty K."/>
            <person name="Cordes M."/>
            <person name="Minx P."/>
            <person name="Tomlinson C."/>
            <person name="Chen J."/>
            <person name="Wollam A."/>
            <person name="Pepin K.H."/>
            <person name="Bhonagiri V."/>
            <person name="Zhang X."/>
            <person name="Suruliraj S."/>
            <person name="Warren W."/>
            <person name="Mitreva M."/>
            <person name="Mardis E.R."/>
            <person name="Wilson R.K."/>
        </authorList>
    </citation>
    <scope>NUCLEOTIDE SEQUENCE [LARGE SCALE GENOMIC DNA]</scope>
    <source>
        <strain evidence="2 3">ERV63</strain>
    </source>
</reference>
<dbReference type="Gene3D" id="1.10.10.2910">
    <property type="match status" value="1"/>
</dbReference>
<dbReference type="InterPro" id="IPR010359">
    <property type="entry name" value="IrrE_HExxH"/>
</dbReference>
<protein>
    <recommendedName>
        <fullName evidence="1">IrrE N-terminal-like domain-containing protein</fullName>
    </recommendedName>
</protein>
<evidence type="ECO:0000313" key="2">
    <source>
        <dbReference type="EMBL" id="EJV12084.1"/>
    </source>
</evidence>
<evidence type="ECO:0000259" key="1">
    <source>
        <dbReference type="Pfam" id="PF06114"/>
    </source>
</evidence>
<organism evidence="2 3">
    <name type="scientific">Enterococcus faecalis ERV63</name>
    <dbReference type="NCBI Taxonomy" id="1134793"/>
    <lineage>
        <taxon>Bacteria</taxon>
        <taxon>Bacillati</taxon>
        <taxon>Bacillota</taxon>
        <taxon>Bacilli</taxon>
        <taxon>Lactobacillales</taxon>
        <taxon>Enterococcaceae</taxon>
        <taxon>Enterococcus</taxon>
    </lineage>
</organism>
<dbReference type="Proteomes" id="UP000004117">
    <property type="component" value="Unassembled WGS sequence"/>
</dbReference>
<dbReference type="RefSeq" id="WP_002417373.1">
    <property type="nucleotide sequence ID" value="NZ_JH805761.1"/>
</dbReference>
<proteinExistence type="predicted"/>
<dbReference type="EMBL" id="ALZR01000141">
    <property type="protein sequence ID" value="EJV12084.1"/>
    <property type="molecule type" value="Genomic_DNA"/>
</dbReference>
<feature type="domain" description="IrrE N-terminal-like" evidence="1">
    <location>
        <begin position="115"/>
        <end position="214"/>
    </location>
</feature>
<comment type="caution">
    <text evidence="2">The sequence shown here is derived from an EMBL/GenBank/DDBJ whole genome shotgun (WGS) entry which is preliminary data.</text>
</comment>
<accession>A0AAV3GHQ1</accession>
<evidence type="ECO:0000313" key="3">
    <source>
        <dbReference type="Proteomes" id="UP000004117"/>
    </source>
</evidence>
<gene>
    <name evidence="2" type="ORF">HMPREF1336_03366</name>
</gene>
<sequence length="306" mass="36425">MTKYEYQHVPTNEYLDYAKKANILLLNISRFQHVEIKELTYQNIISFFQSQFNIHFVFFEADPTEIFSLDDEWPSTQSDLSWIKYKDLVFNADFQFLPIDIVNRISGITIPNGKRTLIMINQDRVLQRVIFTILHELCHFYFHILDGKKKQVFVSLANEQVEGQYLPELIPFENEANNIASILFCPTERLEYMLIKKYRFKDMCRATKMSEPAMHNRLLNYFEHILHLPHHLALNYVFKIRNQNINIYHAINYKINAKVAEEQKRAEEASKIALQKAYIDKYGSKPFWQDIFEELGLYSDDNTNKK</sequence>
<dbReference type="AlphaFoldDB" id="A0AAV3GHQ1"/>
<name>A0AAV3GHQ1_ENTFL</name>